<keyword evidence="4 5" id="KW-0560">Oxidoreductase</keyword>
<keyword evidence="3 5" id="KW-0288">FMN</keyword>
<keyword evidence="5" id="KW-0521">NADP</keyword>
<dbReference type="EMBL" id="FOIZ01000001">
    <property type="protein sequence ID" value="SEV88441.1"/>
    <property type="molecule type" value="Genomic_DNA"/>
</dbReference>
<sequence length="278" mass="30383">MGQDSKLHSALHARFCDALLDVDTFSDHDLIANMAARGSCRTFRPEPVPDGWLDLLCAIAMSAPTKSDLQQRDIILLKSDAVRSELSRLVAGQDWVAKAPMIAIFCGNNRRQRLLHEIHDVPFANDHFDAVFNAAGDAAISLGAFVTAAEAMGLGCCPISAVRNESAAVSKLLGLPNHVFPFAGLAVGFPESAASISPRLPLRVTCHTDRYGEENLKEAVRDYDTSRAAALPYARQRNVETFGESADYGWSEDKVRQYSQPERADFGAYIRAIGFKLD</sequence>
<dbReference type="OrthoDB" id="3181400at2"/>
<protein>
    <submittedName>
        <fullName evidence="7">FMN reductase [NAD(P)H]</fullName>
    </submittedName>
</protein>
<organism evidence="7 8">
    <name type="scientific">Cognatiyoonia koreensis</name>
    <dbReference type="NCBI Taxonomy" id="364200"/>
    <lineage>
        <taxon>Bacteria</taxon>
        <taxon>Pseudomonadati</taxon>
        <taxon>Pseudomonadota</taxon>
        <taxon>Alphaproteobacteria</taxon>
        <taxon>Rhodobacterales</taxon>
        <taxon>Paracoccaceae</taxon>
        <taxon>Cognatiyoonia</taxon>
    </lineage>
</organism>
<evidence type="ECO:0000256" key="1">
    <source>
        <dbReference type="ARBA" id="ARBA00008366"/>
    </source>
</evidence>
<keyword evidence="8" id="KW-1185">Reference proteome</keyword>
<name>A0A1I0MLI2_9RHOB</name>
<evidence type="ECO:0000256" key="5">
    <source>
        <dbReference type="PIRNR" id="PIRNR005426"/>
    </source>
</evidence>
<dbReference type="PANTHER" id="PTHR43425:SF2">
    <property type="entry name" value="OXYGEN-INSENSITIVE NADPH NITROREDUCTASE"/>
    <property type="match status" value="1"/>
</dbReference>
<accession>A0A1I0MLI2</accession>
<dbReference type="PIRSF" id="PIRSF005426">
    <property type="entry name" value="Frp"/>
    <property type="match status" value="1"/>
</dbReference>
<dbReference type="SUPFAM" id="SSF55469">
    <property type="entry name" value="FMN-dependent nitroreductase-like"/>
    <property type="match status" value="1"/>
</dbReference>
<dbReference type="Pfam" id="PF00881">
    <property type="entry name" value="Nitroreductase"/>
    <property type="match status" value="1"/>
</dbReference>
<evidence type="ECO:0000256" key="4">
    <source>
        <dbReference type="ARBA" id="ARBA00023002"/>
    </source>
</evidence>
<dbReference type="PANTHER" id="PTHR43425">
    <property type="entry name" value="OXYGEN-INSENSITIVE NADPH NITROREDUCTASE"/>
    <property type="match status" value="1"/>
</dbReference>
<proteinExistence type="inferred from homology"/>
<dbReference type="InterPro" id="IPR000415">
    <property type="entry name" value="Nitroreductase-like"/>
</dbReference>
<reference evidence="7 8" key="1">
    <citation type="submission" date="2016-10" db="EMBL/GenBank/DDBJ databases">
        <authorList>
            <person name="de Groot N.N."/>
        </authorList>
    </citation>
    <scope>NUCLEOTIDE SEQUENCE [LARGE SCALE GENOMIC DNA]</scope>
    <source>
        <strain evidence="7 8">DSM 17925</strain>
    </source>
</reference>
<dbReference type="InterPro" id="IPR016446">
    <property type="entry name" value="Flavin_OxRdtase_Frp"/>
</dbReference>
<dbReference type="STRING" id="364200.SAMN04488515_0054"/>
<dbReference type="RefSeq" id="WP_089988844.1">
    <property type="nucleotide sequence ID" value="NZ_FOIZ01000001.1"/>
</dbReference>
<evidence type="ECO:0000313" key="7">
    <source>
        <dbReference type="EMBL" id="SEV88441.1"/>
    </source>
</evidence>
<evidence type="ECO:0000313" key="8">
    <source>
        <dbReference type="Proteomes" id="UP000199167"/>
    </source>
</evidence>
<dbReference type="AlphaFoldDB" id="A0A1I0MLI2"/>
<dbReference type="InterPro" id="IPR029479">
    <property type="entry name" value="Nitroreductase"/>
</dbReference>
<evidence type="ECO:0000256" key="2">
    <source>
        <dbReference type="ARBA" id="ARBA00022630"/>
    </source>
</evidence>
<comment type="similarity">
    <text evidence="1 5">Belongs to the flavin oxidoreductase frp family.</text>
</comment>
<dbReference type="Proteomes" id="UP000199167">
    <property type="component" value="Unassembled WGS sequence"/>
</dbReference>
<feature type="domain" description="Nitroreductase" evidence="6">
    <location>
        <begin position="35"/>
        <end position="188"/>
    </location>
</feature>
<gene>
    <name evidence="7" type="ORF">SAMN04488515_0054</name>
</gene>
<keyword evidence="2 5" id="KW-0285">Flavoprotein</keyword>
<dbReference type="Gene3D" id="3.40.109.10">
    <property type="entry name" value="NADH Oxidase"/>
    <property type="match status" value="1"/>
</dbReference>
<evidence type="ECO:0000259" key="6">
    <source>
        <dbReference type="Pfam" id="PF00881"/>
    </source>
</evidence>
<dbReference type="GO" id="GO:0016491">
    <property type="term" value="F:oxidoreductase activity"/>
    <property type="evidence" value="ECO:0007669"/>
    <property type="project" value="UniProtKB-UniRule"/>
</dbReference>
<evidence type="ECO:0000256" key="3">
    <source>
        <dbReference type="ARBA" id="ARBA00022643"/>
    </source>
</evidence>